<protein>
    <submittedName>
        <fullName evidence="2">Uncharacterized protein</fullName>
    </submittedName>
</protein>
<evidence type="ECO:0000256" key="1">
    <source>
        <dbReference type="SAM" id="Phobius"/>
    </source>
</evidence>
<name>D2EGC3_PARA4</name>
<dbReference type="AlphaFoldDB" id="D2EGC3"/>
<organism evidence="2 3">
    <name type="scientific">Candidatus Parvarchaeum acidiphilum ARMAN-4</name>
    <dbReference type="NCBI Taxonomy" id="662760"/>
    <lineage>
        <taxon>Archaea</taxon>
        <taxon>Candidatus Parvarchaeota</taxon>
        <taxon>Candidatus Parvarchaeum</taxon>
    </lineage>
</organism>
<dbReference type="Proteomes" id="UP000009375">
    <property type="component" value="Unassembled WGS sequence"/>
</dbReference>
<keyword evidence="1" id="KW-0472">Membrane</keyword>
<keyword evidence="1" id="KW-1133">Transmembrane helix</keyword>
<dbReference type="EMBL" id="GG730072">
    <property type="protein sequence ID" value="EEZ92588.1"/>
    <property type="molecule type" value="Genomic_DNA"/>
</dbReference>
<feature type="transmembrane region" description="Helical" evidence="1">
    <location>
        <begin position="322"/>
        <end position="347"/>
    </location>
</feature>
<keyword evidence="1" id="KW-0812">Transmembrane</keyword>
<evidence type="ECO:0000313" key="2">
    <source>
        <dbReference type="EMBL" id="EEZ92588.1"/>
    </source>
</evidence>
<accession>D2EGC3</accession>
<gene>
    <name evidence="2" type="ORF">BJBARM4_0822</name>
</gene>
<proteinExistence type="predicted"/>
<reference evidence="2 3" key="1">
    <citation type="journal article" date="2010" name="Proc. Natl. Acad. Sci. U.S.A.">
        <title>Enigmatic, ultrasmall, uncultivated Archaea.</title>
        <authorList>
            <person name="Baker B.J."/>
            <person name="Comolli L.R."/>
            <person name="Dick G.J."/>
            <person name="Hauser L.J."/>
            <person name="Hyatt D."/>
            <person name="Dill B.D."/>
            <person name="Land M.L."/>
            <person name="Verberkmoes N.C."/>
            <person name="Hettich R.L."/>
            <person name="Banfield J.F."/>
        </authorList>
    </citation>
    <scope>NUCLEOTIDE SEQUENCE [LARGE SCALE GENOMIC DNA]</scope>
</reference>
<sequence>MRAGILILGIFILFLVIGSSHASSVSASFNTLNKSISINQYEYFNLSGDFPVGTNYTIFLNNTPIVYGSLPPNYNGYKEVYYNVTNMPFGMYYPSIYFSAFNLHLNSSVNINIKPTPDFTFLGDYKNTEIIKNYSLLRIIIRNNGNTPMHINWTLPIFKNTSISLTFNQTFNLNPGSNTTIPINLSLQKGYQSNITIPFTGTYKNYSFTKEYQTILIRPVINMSFYDVNVTQINATRELWTSYIKNYNNVPLNISLQFSLEVNGSTFQYTVPYELAVNATEIKVELPKSTVESVKISYQNQNLSEVNQNVFVSPSKSSSTSILSIINTLGYVILTAVSIFILILIHLRLNKKSKKK</sequence>
<evidence type="ECO:0000313" key="3">
    <source>
        <dbReference type="Proteomes" id="UP000009375"/>
    </source>
</evidence>